<keyword evidence="2" id="KW-1185">Reference proteome</keyword>
<protein>
    <submittedName>
        <fullName evidence="1">Uncharacterized protein</fullName>
    </submittedName>
</protein>
<name>A0A931HG63_9SPHN</name>
<accession>A0A931HG63</accession>
<comment type="caution">
    <text evidence="1">The sequence shown here is derived from an EMBL/GenBank/DDBJ whole genome shotgun (WGS) entry which is preliminary data.</text>
</comment>
<dbReference type="RefSeq" id="WP_197167415.1">
    <property type="nucleotide sequence ID" value="NZ_JADZGI010000010.1"/>
</dbReference>
<dbReference type="Proteomes" id="UP000617634">
    <property type="component" value="Unassembled WGS sequence"/>
</dbReference>
<dbReference type="AlphaFoldDB" id="A0A931HG63"/>
<evidence type="ECO:0000313" key="1">
    <source>
        <dbReference type="EMBL" id="MBH0115174.1"/>
    </source>
</evidence>
<dbReference type="EMBL" id="JADZGI010000010">
    <property type="protein sequence ID" value="MBH0115174.1"/>
    <property type="molecule type" value="Genomic_DNA"/>
</dbReference>
<sequence>MDDIARHTVISSLALGGLELAADTVSGYIQALLDGAVLSHTHYALDRNSRKAALVRFLEPEQCSFMPDESMLQSL</sequence>
<evidence type="ECO:0000313" key="2">
    <source>
        <dbReference type="Proteomes" id="UP000617634"/>
    </source>
</evidence>
<proteinExistence type="predicted"/>
<reference evidence="1" key="1">
    <citation type="submission" date="2020-11" db="EMBL/GenBank/DDBJ databases">
        <title>Novosphingobium aureum sp. nov., a marine bacterium isolated from sediment of a salt flat.</title>
        <authorList>
            <person name="Yoo Y."/>
            <person name="Kim J.-J."/>
        </authorList>
    </citation>
    <scope>NUCLEOTIDE SEQUENCE</scope>
    <source>
        <strain evidence="1">YJ-S2-02</strain>
    </source>
</reference>
<organism evidence="1 2">
    <name type="scientific">Novosphingobium aureum</name>
    <dbReference type="NCBI Taxonomy" id="2792964"/>
    <lineage>
        <taxon>Bacteria</taxon>
        <taxon>Pseudomonadati</taxon>
        <taxon>Pseudomonadota</taxon>
        <taxon>Alphaproteobacteria</taxon>
        <taxon>Sphingomonadales</taxon>
        <taxon>Sphingomonadaceae</taxon>
        <taxon>Novosphingobium</taxon>
    </lineage>
</organism>
<gene>
    <name evidence="1" type="ORF">I5E68_19715</name>
</gene>